<dbReference type="SUPFAM" id="SSF103107">
    <property type="entry name" value="Hypothetical protein c14orf129, hspc210"/>
    <property type="match status" value="1"/>
</dbReference>
<dbReference type="PANTHER" id="PTHR12601">
    <property type="entry name" value="EUKARYOTIC TRANSLATION INITIATION FACTOR 3 SUBUNIT EIF-3"/>
    <property type="match status" value="1"/>
</dbReference>
<feature type="region of interest" description="Disordered" evidence="2">
    <location>
        <begin position="1311"/>
        <end position="1338"/>
    </location>
</feature>
<feature type="region of interest" description="Disordered" evidence="2">
    <location>
        <begin position="204"/>
        <end position="235"/>
    </location>
</feature>
<organism evidence="4 5">
    <name type="scientific">Smittium megazygosporum</name>
    <dbReference type="NCBI Taxonomy" id="133381"/>
    <lineage>
        <taxon>Eukaryota</taxon>
        <taxon>Fungi</taxon>
        <taxon>Fungi incertae sedis</taxon>
        <taxon>Zoopagomycota</taxon>
        <taxon>Kickxellomycotina</taxon>
        <taxon>Harpellomycetes</taxon>
        <taxon>Harpellales</taxon>
        <taxon>Legeriomycetaceae</taxon>
        <taxon>Smittium</taxon>
    </lineage>
</organism>
<feature type="compositionally biased region" description="Polar residues" evidence="2">
    <location>
        <begin position="24"/>
        <end position="36"/>
    </location>
</feature>
<feature type="domain" description="Clu" evidence="3">
    <location>
        <begin position="393"/>
        <end position="642"/>
    </location>
</feature>
<gene>
    <name evidence="4" type="ORF">BB560_004473</name>
</gene>
<evidence type="ECO:0000259" key="3">
    <source>
        <dbReference type="PROSITE" id="PS51823"/>
    </source>
</evidence>
<sequence>MAESTSVPDLNTKDISADSKGISIETSNEKTNQLFQQVPEMDQHNSSQPNFDEQNSETLPGSNSIEVKISVPNGSVLNLEFTGAELVQEIKQIISQYPEAVEYTCFDLYLNNVLLLNHLVLSEAIGTEINSPEVDLSVLFPNGITIDLREKNYSEREVRGHINKLLDLISGIQGKTDPAMGIDVGATIFPSVNSKVISKVKSSAKKSNGKSIPASSKRTSKNSDSKSQKSNSKPVVQKVYSPSYVPALGTISTQSWRLRTTPDSCIKQLSLSGWNPVRPDRHLKGDLLYIELTTLENATFFITASISGFYVNKSTSSFFDPSPVDPPKESHSLITLLRKISPKFTKNLESIQTSGSTRYPLELIPLNASAQPVAPWVVPPISSNDPYCSAKGRSSSYDIENTQDVYLKFGPRAAEAQRDWNEELQNIKEIDVSDLSEYELALKDSQLLSWLNEFTEAAVAGAMAVVDDEVVPLNPTELPSQYIYLRENIFFSKANDSRDIFCDIGGDSAAFVAASKDLEGVRLLNMIGAKDIFQLGTVLIDYRGQRITAQTLIPGILRSDNENFVVYGSVDNGKVIRSNPDFHKAIEPVAKQLRLKEHGVMDGEGEIHKIYTSLDVKGIKGADGRKYLVDLYRLFPLDVNFLENEVYNSKGEDKYPHEMVFFRSELLSLYWDNCMREQVKKIMAKKAESKDQSQAGSDDKTSETTKPENSEQHDGEVDSQNLQDIDSKLFLNSDVGVKIPDIGKSTQFNQEEFEKDKDSTLAVSKFLLESVIPGFLNDLISGSIAPITGKSLTKQFHTRGINMRYLGKIAEMIPSDRPSTVAIYSLFMREMIIRSLKHIVRDLFFAVDSRTLHPYIFAWVVNTVFGLNCDSVPQFSDVKQKIKETGIISGEQSLIDLVKSKVFQLYRFSLSDSWVKDYVLPYKRIILREISLKIGAQLALRNYDSLFSNKQTASSSAKNTSPADSLFLLPDDILNFAPLIKVSGSSVATPTLTLDYGRTLIAQGKKELGLSLIHNLCLLHEQRCGTVHPQTASSYSDLATCYHELGESATAIDLMHQAIISNERSAGLDDAETVFGYLNLAMFEHANDNTETALLYTNHALDLWKLIGTMDHPILSVIYSNIASMYQKLTLGNQNNPGEDFQKIIANSILFFELSANIREKCYGAENILTANAVLNLGKSIASSGDLKKAIGKIVEAYTVFNKLLGESDPKTVDAKEWLDRATALAVENEKNQRIASTNMLVSAAYDRFISLAPKGSPDKKMTLEEYNKMLVNGSLSIHIDENQVLNTVRNNKGVTEMSINDIYNYVVGGKKTKKSASSSKQQPHQQSQQPKFSSKKK</sequence>
<dbReference type="FunFam" id="3.30.2280.10:FF:000002">
    <property type="entry name" value="Clustered mitochondria protein homolog"/>
    <property type="match status" value="1"/>
</dbReference>
<accession>A0A2T9Z968</accession>
<dbReference type="EMBL" id="MBFS01001349">
    <property type="protein sequence ID" value="PVV01120.1"/>
    <property type="molecule type" value="Genomic_DNA"/>
</dbReference>
<dbReference type="GO" id="GO:0048312">
    <property type="term" value="P:intracellular distribution of mitochondria"/>
    <property type="evidence" value="ECO:0007669"/>
    <property type="project" value="TreeGrafter"/>
</dbReference>
<feature type="region of interest" description="Disordered" evidence="2">
    <location>
        <begin position="1"/>
        <end position="60"/>
    </location>
</feature>
<evidence type="ECO:0000256" key="1">
    <source>
        <dbReference type="ARBA" id="ARBA00022490"/>
    </source>
</evidence>
<dbReference type="PANTHER" id="PTHR12601:SF6">
    <property type="entry name" value="CLUSTERED MITOCHONDRIA PROTEIN HOMOLOG"/>
    <property type="match status" value="1"/>
</dbReference>
<dbReference type="Proteomes" id="UP000245609">
    <property type="component" value="Unassembled WGS sequence"/>
</dbReference>
<dbReference type="GO" id="GO:0003729">
    <property type="term" value="F:mRNA binding"/>
    <property type="evidence" value="ECO:0007669"/>
    <property type="project" value="TreeGrafter"/>
</dbReference>
<dbReference type="Pfam" id="PF15044">
    <property type="entry name" value="CLU_N"/>
    <property type="match status" value="1"/>
</dbReference>
<dbReference type="CDD" id="cd15466">
    <property type="entry name" value="CLU-central"/>
    <property type="match status" value="1"/>
</dbReference>
<dbReference type="GO" id="GO:0005737">
    <property type="term" value="C:cytoplasm"/>
    <property type="evidence" value="ECO:0007669"/>
    <property type="project" value="TreeGrafter"/>
</dbReference>
<evidence type="ECO:0000313" key="5">
    <source>
        <dbReference type="Proteomes" id="UP000245609"/>
    </source>
</evidence>
<dbReference type="InterPro" id="IPR028275">
    <property type="entry name" value="CLU_N"/>
</dbReference>
<dbReference type="InterPro" id="IPR023231">
    <property type="entry name" value="GSKIP_dom_sf"/>
</dbReference>
<dbReference type="Pfam" id="PF13236">
    <property type="entry name" value="CLU"/>
    <property type="match status" value="1"/>
</dbReference>
<reference evidence="4 5" key="1">
    <citation type="journal article" date="2018" name="MBio">
        <title>Comparative Genomics Reveals the Core Gene Toolbox for the Fungus-Insect Symbiosis.</title>
        <authorList>
            <person name="Wang Y."/>
            <person name="Stata M."/>
            <person name="Wang W."/>
            <person name="Stajich J.E."/>
            <person name="White M.M."/>
            <person name="Moncalvo J.M."/>
        </authorList>
    </citation>
    <scope>NUCLEOTIDE SEQUENCE [LARGE SCALE GENOMIC DNA]</scope>
    <source>
        <strain evidence="4 5">SC-DP-2</strain>
    </source>
</reference>
<keyword evidence="5" id="KW-1185">Reference proteome</keyword>
<protein>
    <recommendedName>
        <fullName evidence="3">Clu domain-containing protein</fullName>
    </recommendedName>
</protein>
<dbReference type="SUPFAM" id="SSF48452">
    <property type="entry name" value="TPR-like"/>
    <property type="match status" value="1"/>
</dbReference>
<feature type="compositionally biased region" description="Low complexity" evidence="2">
    <location>
        <begin position="1316"/>
        <end position="1338"/>
    </location>
</feature>
<dbReference type="InterPro" id="IPR011990">
    <property type="entry name" value="TPR-like_helical_dom_sf"/>
</dbReference>
<dbReference type="Gene3D" id="3.30.2280.10">
    <property type="entry name" value="Hypothetical protein (hspc210)"/>
    <property type="match status" value="1"/>
</dbReference>
<name>A0A2T9Z968_9FUNG</name>
<comment type="caution">
    <text evidence="4">The sequence shown here is derived from an EMBL/GenBank/DDBJ whole genome shotgun (WGS) entry which is preliminary data.</text>
</comment>
<dbReference type="InterPro" id="IPR027523">
    <property type="entry name" value="CLU_prot"/>
</dbReference>
<dbReference type="PROSITE" id="PS51823">
    <property type="entry name" value="CLU"/>
    <property type="match status" value="1"/>
</dbReference>
<dbReference type="Pfam" id="PF12807">
    <property type="entry name" value="eIF3_p135"/>
    <property type="match status" value="1"/>
</dbReference>
<evidence type="ECO:0000313" key="4">
    <source>
        <dbReference type="EMBL" id="PVV01120.1"/>
    </source>
</evidence>
<feature type="compositionally biased region" description="Basic and acidic residues" evidence="2">
    <location>
        <begin position="685"/>
        <end position="716"/>
    </location>
</feature>
<dbReference type="InterPro" id="IPR033646">
    <property type="entry name" value="CLU-central"/>
</dbReference>
<proteinExistence type="predicted"/>
<dbReference type="Gene3D" id="1.25.40.10">
    <property type="entry name" value="Tetratricopeptide repeat domain"/>
    <property type="match status" value="2"/>
</dbReference>
<feature type="compositionally biased region" description="Polar residues" evidence="2">
    <location>
        <begin position="44"/>
        <end position="60"/>
    </location>
</feature>
<feature type="region of interest" description="Disordered" evidence="2">
    <location>
        <begin position="685"/>
        <end position="719"/>
    </location>
</feature>
<dbReference type="OrthoDB" id="1414216at2759"/>
<keyword evidence="1" id="KW-0963">Cytoplasm</keyword>
<evidence type="ECO:0000256" key="2">
    <source>
        <dbReference type="SAM" id="MobiDB-lite"/>
    </source>
</evidence>
<dbReference type="InterPro" id="IPR025697">
    <property type="entry name" value="CLU_dom"/>
</dbReference>
<dbReference type="STRING" id="133381.A0A2T9Z968"/>